<evidence type="ECO:0000256" key="4">
    <source>
        <dbReference type="ARBA" id="ARBA00006972"/>
    </source>
</evidence>
<reference evidence="19 20" key="1">
    <citation type="journal article" date="2018" name="Cell">
        <title>The Chara Genome: Secondary Complexity and Implications for Plant Terrestrialization.</title>
        <authorList>
            <person name="Nishiyama T."/>
            <person name="Sakayama H."/>
            <person name="Vries J.D."/>
            <person name="Buschmann H."/>
            <person name="Saint-Marcoux D."/>
            <person name="Ullrich K.K."/>
            <person name="Haas F.B."/>
            <person name="Vanderstraeten L."/>
            <person name="Becker D."/>
            <person name="Lang D."/>
            <person name="Vosolsobe S."/>
            <person name="Rombauts S."/>
            <person name="Wilhelmsson P.K.I."/>
            <person name="Janitza P."/>
            <person name="Kern R."/>
            <person name="Heyl A."/>
            <person name="Rumpler F."/>
            <person name="Villalobos L.I.A.C."/>
            <person name="Clay J.M."/>
            <person name="Skokan R."/>
            <person name="Toyoda A."/>
            <person name="Suzuki Y."/>
            <person name="Kagoshima H."/>
            <person name="Schijlen E."/>
            <person name="Tajeshwar N."/>
            <person name="Catarino B."/>
            <person name="Hetherington A.J."/>
            <person name="Saltykova A."/>
            <person name="Bonnot C."/>
            <person name="Breuninger H."/>
            <person name="Symeonidi A."/>
            <person name="Radhakrishnan G.V."/>
            <person name="Van Nieuwerburgh F."/>
            <person name="Deforce D."/>
            <person name="Chang C."/>
            <person name="Karol K.G."/>
            <person name="Hedrich R."/>
            <person name="Ulvskov P."/>
            <person name="Glockner G."/>
            <person name="Delwiche C.F."/>
            <person name="Petrasek J."/>
            <person name="Van de Peer Y."/>
            <person name="Friml J."/>
            <person name="Beilby M."/>
            <person name="Dolan L."/>
            <person name="Kohara Y."/>
            <person name="Sugano S."/>
            <person name="Fujiyama A."/>
            <person name="Delaux P.-M."/>
            <person name="Quint M."/>
            <person name="TheiBen G."/>
            <person name="Hagemann M."/>
            <person name="Harholt J."/>
            <person name="Dunand C."/>
            <person name="Zachgo S."/>
            <person name="Langdale J."/>
            <person name="Maumus F."/>
            <person name="Straeten D.V.D."/>
            <person name="Gould S.B."/>
            <person name="Rensing S.A."/>
        </authorList>
    </citation>
    <scope>NUCLEOTIDE SEQUENCE [LARGE SCALE GENOMIC DNA]</scope>
    <source>
        <strain evidence="19 20">S276</strain>
    </source>
</reference>
<dbReference type="GO" id="GO:0030122">
    <property type="term" value="C:AP-2 adaptor complex"/>
    <property type="evidence" value="ECO:0007669"/>
    <property type="project" value="InterPro"/>
</dbReference>
<evidence type="ECO:0000256" key="5">
    <source>
        <dbReference type="ARBA" id="ARBA00013914"/>
    </source>
</evidence>
<evidence type="ECO:0000259" key="17">
    <source>
        <dbReference type="Pfam" id="PF01217"/>
    </source>
</evidence>
<evidence type="ECO:0000313" key="20">
    <source>
        <dbReference type="Proteomes" id="UP000265515"/>
    </source>
</evidence>
<dbReference type="Proteomes" id="UP000265515">
    <property type="component" value="Unassembled WGS sequence"/>
</dbReference>
<dbReference type="GO" id="GO:0072583">
    <property type="term" value="P:clathrin-dependent endocytosis"/>
    <property type="evidence" value="ECO:0007669"/>
    <property type="project" value="InterPro"/>
</dbReference>
<dbReference type="GO" id="GO:0015031">
    <property type="term" value="P:protein transport"/>
    <property type="evidence" value="ECO:0007669"/>
    <property type="project" value="UniProtKB-KW"/>
</dbReference>
<feature type="domain" description="DDE Tnp4" evidence="18">
    <location>
        <begin position="222"/>
        <end position="318"/>
    </location>
</feature>
<feature type="domain" description="AP complex mu/sigma subunit" evidence="17">
    <location>
        <begin position="519"/>
        <end position="659"/>
    </location>
</feature>
<evidence type="ECO:0000256" key="12">
    <source>
        <dbReference type="ARBA" id="ARBA00023176"/>
    </source>
</evidence>
<evidence type="ECO:0000256" key="15">
    <source>
        <dbReference type="ARBA" id="ARBA00032679"/>
    </source>
</evidence>
<keyword evidence="7" id="KW-1003">Cell membrane</keyword>
<evidence type="ECO:0000256" key="7">
    <source>
        <dbReference type="ARBA" id="ARBA00022475"/>
    </source>
</evidence>
<dbReference type="Pfam" id="PF13359">
    <property type="entry name" value="DDE_Tnp_4"/>
    <property type="match status" value="1"/>
</dbReference>
<dbReference type="GO" id="GO:0046872">
    <property type="term" value="F:metal ion binding"/>
    <property type="evidence" value="ECO:0007669"/>
    <property type="project" value="UniProtKB-KW"/>
</dbReference>
<comment type="subcellular location">
    <subcellularLocation>
        <location evidence="2">Cell membrane</location>
    </subcellularLocation>
    <subcellularLocation>
        <location evidence="3">Membrane</location>
        <location evidence="3">Coated pit</location>
        <topology evidence="3">Peripheral membrane protein</topology>
        <orientation evidence="3">Cytoplasmic side</orientation>
    </subcellularLocation>
</comment>
<dbReference type="InterPro" id="IPR022775">
    <property type="entry name" value="AP_mu_sigma_su"/>
</dbReference>
<dbReference type="SUPFAM" id="SSF64356">
    <property type="entry name" value="SNARE-like"/>
    <property type="match status" value="1"/>
</dbReference>
<keyword evidence="10" id="KW-0653">Protein transport</keyword>
<gene>
    <name evidence="19" type="ORF">CBR_g50283</name>
</gene>
<dbReference type="GO" id="GO:0035615">
    <property type="term" value="F:clathrin adaptor activity"/>
    <property type="evidence" value="ECO:0007669"/>
    <property type="project" value="InterPro"/>
</dbReference>
<accession>A0A388K5B9</accession>
<dbReference type="Pfam" id="PF01217">
    <property type="entry name" value="Clat_adaptor_s"/>
    <property type="match status" value="1"/>
</dbReference>
<evidence type="ECO:0000256" key="6">
    <source>
        <dbReference type="ARBA" id="ARBA00022448"/>
    </source>
</evidence>
<evidence type="ECO:0000256" key="2">
    <source>
        <dbReference type="ARBA" id="ARBA00004236"/>
    </source>
</evidence>
<sequence>MDVRSSGHGLREEEINAVAMTVTAVVVNTMSDMSSSSRDMLTQLRKRRALLQHIAEAPDCVATCEAVVQLCVALSSGVFPRQTPRWWIKRRTDGTWEDLCLCDDATDEYYRQKLRMSMAMFSQIVAACAAYVEKKVTHYRMSLPVEQVIAFALYRRASGETYESGTSAFGIGRATGLQAVRDVTSALLQVYPDAIQWPVGRRRVQILRAFRDKGFPNCFGTIDCTHIYIDKPAGAPSYNYYDRKQKFSVQAQVVVDLDLRILDVHIGYTGSVHDGCFLHNSQLWRRAEAGELFDSPLENLSHGVVTQGYLLGDNGYIVLCVFRPPRICHALGNVVPLPLLGPHSPVIVTQTDEVHLLLPLASHQLHLLFRGPVRRRLPAVVDDATSAPTTNGSTTNNTSAASSPPPTRLPQRPNRNVVVVVPCFHVLPESFVGIVIATTIVVTTIAIGRRRAGSSFDRSPLSCRRSALCDAVCTVFTVVVANSIRISRRLYGSPSFLHLSYPFRLLPSPFSVCCPPDRMIRFILLQNRQGKTRLAKYYVPLEDSEKHKLEYEVHRLVVNRDPKFTNFVEFRTHKVIYRRYAGLFFSMCVDVTDNELAYLESIHLFVEILDHFFSNVCELDLVFNFHKVYLILDEFILAGELQETSKKAIIERMNELDKLE</sequence>
<evidence type="ECO:0000256" key="1">
    <source>
        <dbReference type="ARBA" id="ARBA00001968"/>
    </source>
</evidence>
<comment type="cofactor">
    <cofactor evidence="1">
        <name>a divalent metal cation</name>
        <dbReference type="ChEBI" id="CHEBI:60240"/>
    </cofactor>
</comment>
<evidence type="ECO:0000259" key="18">
    <source>
        <dbReference type="Pfam" id="PF13359"/>
    </source>
</evidence>
<keyword evidence="6" id="KW-0813">Transport</keyword>
<keyword evidence="9" id="KW-0479">Metal-binding</keyword>
<dbReference type="OrthoDB" id="6627079at2759"/>
<evidence type="ECO:0000256" key="3">
    <source>
        <dbReference type="ARBA" id="ARBA00004277"/>
    </source>
</evidence>
<dbReference type="InterPro" id="IPR016635">
    <property type="entry name" value="AP_complex_ssu"/>
</dbReference>
<dbReference type="Gramene" id="GBG65241">
    <property type="protein sequence ID" value="GBG65241"/>
    <property type="gene ID" value="CBR_g50283"/>
</dbReference>
<evidence type="ECO:0000256" key="11">
    <source>
        <dbReference type="ARBA" id="ARBA00023136"/>
    </source>
</evidence>
<organism evidence="19 20">
    <name type="scientific">Chara braunii</name>
    <name type="common">Braun's stonewort</name>
    <dbReference type="NCBI Taxonomy" id="69332"/>
    <lineage>
        <taxon>Eukaryota</taxon>
        <taxon>Viridiplantae</taxon>
        <taxon>Streptophyta</taxon>
        <taxon>Charophyceae</taxon>
        <taxon>Charales</taxon>
        <taxon>Characeae</taxon>
        <taxon>Chara</taxon>
    </lineage>
</organism>
<comment type="caution">
    <text evidence="19">The sequence shown here is derived from an EMBL/GenBank/DDBJ whole genome shotgun (WGS) entry which is preliminary data.</text>
</comment>
<dbReference type="InterPro" id="IPR027156">
    <property type="entry name" value="APS2"/>
</dbReference>
<feature type="compositionally biased region" description="Low complexity" evidence="16">
    <location>
        <begin position="384"/>
        <end position="402"/>
    </location>
</feature>
<dbReference type="FunFam" id="3.30.450.60:FF:000004">
    <property type="entry name" value="AP complex subunit sigma"/>
    <property type="match status" value="1"/>
</dbReference>
<evidence type="ECO:0000256" key="10">
    <source>
        <dbReference type="ARBA" id="ARBA00022927"/>
    </source>
</evidence>
<evidence type="ECO:0000256" key="14">
    <source>
        <dbReference type="ARBA" id="ARBA00032648"/>
    </source>
</evidence>
<keyword evidence="20" id="KW-1185">Reference proteome</keyword>
<keyword evidence="11" id="KW-0472">Membrane</keyword>
<comment type="similarity">
    <text evidence="4">Belongs to the adaptor complexes small subunit family.</text>
</comment>
<dbReference type="AlphaFoldDB" id="A0A388K5B9"/>
<evidence type="ECO:0000313" key="19">
    <source>
        <dbReference type="EMBL" id="GBG65241.1"/>
    </source>
</evidence>
<dbReference type="Gene3D" id="3.30.450.60">
    <property type="match status" value="1"/>
</dbReference>
<evidence type="ECO:0000256" key="9">
    <source>
        <dbReference type="ARBA" id="ARBA00022723"/>
    </source>
</evidence>
<dbReference type="CDD" id="cd14833">
    <property type="entry name" value="AP2_sigma"/>
    <property type="match status" value="1"/>
</dbReference>
<dbReference type="STRING" id="69332.A0A388K5B9"/>
<dbReference type="InterPro" id="IPR027806">
    <property type="entry name" value="HARBI1_dom"/>
</dbReference>
<name>A0A388K5B9_CHABU</name>
<evidence type="ECO:0000256" key="16">
    <source>
        <dbReference type="SAM" id="MobiDB-lite"/>
    </source>
</evidence>
<dbReference type="PANTHER" id="PTHR11753">
    <property type="entry name" value="ADAPTOR COMPLEXES SMALL SUBUNIT FAMILY"/>
    <property type="match status" value="1"/>
</dbReference>
<keyword evidence="8" id="KW-0254">Endocytosis</keyword>
<dbReference type="EMBL" id="BFEA01000060">
    <property type="protein sequence ID" value="GBG65241.1"/>
    <property type="molecule type" value="Genomic_DNA"/>
</dbReference>
<protein>
    <recommendedName>
        <fullName evidence="5">AP-2 complex subunit sigma</fullName>
    </recommendedName>
    <alternativeName>
        <fullName evidence="15">Clathrin coat assembly protein AP17</fullName>
    </alternativeName>
    <alternativeName>
        <fullName evidence="13">Clathrin coat-associated protein AP17</fullName>
    </alternativeName>
    <alternativeName>
        <fullName evidence="14">Sigma2-adaptin</fullName>
    </alternativeName>
</protein>
<evidence type="ECO:0000256" key="8">
    <source>
        <dbReference type="ARBA" id="ARBA00022583"/>
    </source>
</evidence>
<keyword evidence="12" id="KW-0168">Coated pit</keyword>
<evidence type="ECO:0000256" key="13">
    <source>
        <dbReference type="ARBA" id="ARBA00032557"/>
    </source>
</evidence>
<dbReference type="InterPro" id="IPR011012">
    <property type="entry name" value="Longin-like_dom_sf"/>
</dbReference>
<proteinExistence type="inferred from homology"/>
<feature type="region of interest" description="Disordered" evidence="16">
    <location>
        <begin position="384"/>
        <end position="411"/>
    </location>
</feature>